<dbReference type="InterPro" id="IPR032675">
    <property type="entry name" value="LRR_dom_sf"/>
</dbReference>
<dbReference type="PANTHER" id="PTHR31969">
    <property type="entry name" value="GEM-LIKE PROTEIN 2"/>
    <property type="match status" value="1"/>
</dbReference>
<comment type="caution">
    <text evidence="3">The sequence shown here is derived from an EMBL/GenBank/DDBJ whole genome shotgun (WGS) entry which is preliminary data.</text>
</comment>
<sequence length="694" mass="76720">MERAEEGEAGCINERLRDDELRAVLAKLETDKDKEVFGLVCKKWLYLQSTERKKLCARAGPHMLRRMAARFTRLRDLDLSQSASRSFYPGVTDSDLSVIATGFIGLRILKLQNCRGITDAGMAAIGSGLSSLQSLDVSYCRKLTDKGLSAVTEGCPDLKSLHLAGCRFVTNKLLESLSKNCRNIEELGLQGCTNITDTGLTTLVNGCKHVKHLDVNKCTNVGDLGVSTVAEACSTSLKTLKLLDCYKLGDVSIFAVADFCKNLETLIIGGCRYLSSDSIKSLAASTNSLRILRMDWCLNVSDASLNCILSQCTRLEVLDIGCCEEVTDAAFEGLGNENDGSGLGLKVLKISNCQKITVSGISMVLEACRSLEYLDVRSCPQVTKADCEEAGLRFPESCKVNYTGSLVEPDVLQKKNKWLKRFYVQFYNHELGLPDEKAEYDPGKIDVTLIWRNMVLLISWSRIHSSHSNFSIKHSHITTIFEAQIMDNRFSSSVIRGVPIASTGLLLSKSCQPICTLPTSSQSNTVERKDSHAVSTKNHVSLGPKLIETFKHKLSYCAKILPLGREAGRIFSKSFNTRDCEKLLHSSRCSIYTTAGAITGILFISNERVGFCSDRSLKAHSATGEVLKFQYKVSIPLGKIKGVGESMNMKRPSSKYVELVTVDEFSFWFLGFPNYNKTLRSLLQTIDHPRLLTQ</sequence>
<dbReference type="SMART" id="SM00367">
    <property type="entry name" value="LRR_CC"/>
    <property type="match status" value="11"/>
</dbReference>
<feature type="domain" description="GRAM" evidence="2">
    <location>
        <begin position="569"/>
        <end position="647"/>
    </location>
</feature>
<gene>
    <name evidence="3" type="ORF">SSX86_029226</name>
</gene>
<dbReference type="EMBL" id="JBCNJP010000027">
    <property type="protein sequence ID" value="KAK9052596.1"/>
    <property type="molecule type" value="Genomic_DNA"/>
</dbReference>
<organism evidence="3 4">
    <name type="scientific">Deinandra increscens subsp. villosa</name>
    <dbReference type="NCBI Taxonomy" id="3103831"/>
    <lineage>
        <taxon>Eukaryota</taxon>
        <taxon>Viridiplantae</taxon>
        <taxon>Streptophyta</taxon>
        <taxon>Embryophyta</taxon>
        <taxon>Tracheophyta</taxon>
        <taxon>Spermatophyta</taxon>
        <taxon>Magnoliopsida</taxon>
        <taxon>eudicotyledons</taxon>
        <taxon>Gunneridae</taxon>
        <taxon>Pentapetalae</taxon>
        <taxon>asterids</taxon>
        <taxon>campanulids</taxon>
        <taxon>Asterales</taxon>
        <taxon>Asteraceae</taxon>
        <taxon>Asteroideae</taxon>
        <taxon>Heliantheae alliance</taxon>
        <taxon>Madieae</taxon>
        <taxon>Madiinae</taxon>
        <taxon>Deinandra</taxon>
    </lineage>
</organism>
<proteinExistence type="inferred from homology"/>
<dbReference type="SMART" id="SM00568">
    <property type="entry name" value="GRAM"/>
    <property type="match status" value="1"/>
</dbReference>
<evidence type="ECO:0000313" key="3">
    <source>
        <dbReference type="EMBL" id="KAK9052596.1"/>
    </source>
</evidence>
<dbReference type="Gene3D" id="3.80.10.10">
    <property type="entry name" value="Ribonuclease Inhibitor"/>
    <property type="match status" value="2"/>
</dbReference>
<dbReference type="InterPro" id="IPR011993">
    <property type="entry name" value="PH-like_dom_sf"/>
</dbReference>
<dbReference type="InterPro" id="IPR057207">
    <property type="entry name" value="FBXL15_LRR"/>
</dbReference>
<dbReference type="Gene3D" id="2.30.29.30">
    <property type="entry name" value="Pleckstrin-homology domain (PH domain)/Phosphotyrosine-binding domain (PTB)"/>
    <property type="match status" value="1"/>
</dbReference>
<dbReference type="InterPro" id="IPR004182">
    <property type="entry name" value="GRAM"/>
</dbReference>
<evidence type="ECO:0000313" key="4">
    <source>
        <dbReference type="Proteomes" id="UP001408789"/>
    </source>
</evidence>
<name>A0AAP0CAW8_9ASTR</name>
<evidence type="ECO:0000259" key="2">
    <source>
        <dbReference type="SMART" id="SM00568"/>
    </source>
</evidence>
<dbReference type="InterPro" id="IPR037848">
    <property type="entry name" value="GEM-like"/>
</dbReference>
<dbReference type="Pfam" id="PF25372">
    <property type="entry name" value="DUF7885"/>
    <property type="match status" value="1"/>
</dbReference>
<dbReference type="InterPro" id="IPR006553">
    <property type="entry name" value="Leu-rich_rpt_Cys-con_subtyp"/>
</dbReference>
<dbReference type="SUPFAM" id="SSF52047">
    <property type="entry name" value="RNI-like"/>
    <property type="match status" value="1"/>
</dbReference>
<dbReference type="Pfam" id="PF13516">
    <property type="entry name" value="LRR_6"/>
    <property type="match status" value="2"/>
</dbReference>
<dbReference type="AlphaFoldDB" id="A0AAP0CAW8"/>
<dbReference type="InterPro" id="IPR001611">
    <property type="entry name" value="Leu-rich_rpt"/>
</dbReference>
<protein>
    <recommendedName>
        <fullName evidence="2">GRAM domain-containing protein</fullName>
    </recommendedName>
</protein>
<accession>A0AAP0CAW8</accession>
<keyword evidence="4" id="KW-1185">Reference proteome</keyword>
<evidence type="ECO:0000256" key="1">
    <source>
        <dbReference type="ARBA" id="ARBA00009414"/>
    </source>
</evidence>
<dbReference type="Proteomes" id="UP001408789">
    <property type="component" value="Unassembled WGS sequence"/>
</dbReference>
<comment type="similarity">
    <text evidence="1">Belongs to the GEM family.</text>
</comment>
<dbReference type="Pfam" id="PF02893">
    <property type="entry name" value="GRAM"/>
    <property type="match status" value="1"/>
</dbReference>
<reference evidence="3 4" key="1">
    <citation type="submission" date="2024-04" db="EMBL/GenBank/DDBJ databases">
        <title>The reference genome of an endangered Asteraceae, Deinandra increscens subsp. villosa, native to the Central Coast of California.</title>
        <authorList>
            <person name="Guilliams M."/>
            <person name="Hasenstab-Lehman K."/>
            <person name="Meyer R."/>
            <person name="Mcevoy S."/>
        </authorList>
    </citation>
    <scope>NUCLEOTIDE SEQUENCE [LARGE SCALE GENOMIC DNA]</scope>
    <source>
        <tissue evidence="3">Leaf</tissue>
    </source>
</reference>